<organism evidence="4 5">
    <name type="scientific">Aquimarina amphilecti</name>
    <dbReference type="NCBI Taxonomy" id="1038014"/>
    <lineage>
        <taxon>Bacteria</taxon>
        <taxon>Pseudomonadati</taxon>
        <taxon>Bacteroidota</taxon>
        <taxon>Flavobacteriia</taxon>
        <taxon>Flavobacteriales</taxon>
        <taxon>Flavobacteriaceae</taxon>
        <taxon>Aquimarina</taxon>
    </lineage>
</organism>
<dbReference type="Gene3D" id="3.40.50.2300">
    <property type="match status" value="1"/>
</dbReference>
<dbReference type="Gene3D" id="2.40.50.1020">
    <property type="entry name" value="LytTr DNA-binding domain"/>
    <property type="match status" value="1"/>
</dbReference>
<dbReference type="EMBL" id="FOAB01000003">
    <property type="protein sequence ID" value="SEL15283.1"/>
    <property type="molecule type" value="Genomic_DNA"/>
</dbReference>
<protein>
    <submittedName>
        <fullName evidence="4">Two component transcriptional regulator, LytTR family</fullName>
    </submittedName>
</protein>
<reference evidence="4 5" key="1">
    <citation type="submission" date="2016-10" db="EMBL/GenBank/DDBJ databases">
        <authorList>
            <person name="de Groot N.N."/>
        </authorList>
    </citation>
    <scope>NUCLEOTIDE SEQUENCE [LARGE SCALE GENOMIC DNA]</scope>
    <source>
        <strain evidence="4 5">DSM 25232</strain>
    </source>
</reference>
<dbReference type="InterPro" id="IPR046947">
    <property type="entry name" value="LytR-like"/>
</dbReference>
<name>A0A1H7MVN6_AQUAM</name>
<dbReference type="GO" id="GO:0000156">
    <property type="term" value="F:phosphorelay response regulator activity"/>
    <property type="evidence" value="ECO:0007669"/>
    <property type="project" value="InterPro"/>
</dbReference>
<dbReference type="InterPro" id="IPR001789">
    <property type="entry name" value="Sig_transdc_resp-reg_receiver"/>
</dbReference>
<keyword evidence="1" id="KW-0597">Phosphoprotein</keyword>
<evidence type="ECO:0000259" key="2">
    <source>
        <dbReference type="PROSITE" id="PS50110"/>
    </source>
</evidence>
<evidence type="ECO:0000313" key="4">
    <source>
        <dbReference type="EMBL" id="SEL15283.1"/>
    </source>
</evidence>
<evidence type="ECO:0000313" key="5">
    <source>
        <dbReference type="Proteomes" id="UP000198521"/>
    </source>
</evidence>
<evidence type="ECO:0000259" key="3">
    <source>
        <dbReference type="PROSITE" id="PS50930"/>
    </source>
</evidence>
<gene>
    <name evidence="4" type="ORF">SAMN04487910_1875</name>
</gene>
<dbReference type="STRING" id="1038014.SAMN04487910_1875"/>
<dbReference type="PANTHER" id="PTHR37299">
    <property type="entry name" value="TRANSCRIPTIONAL REGULATOR-RELATED"/>
    <property type="match status" value="1"/>
</dbReference>
<dbReference type="PANTHER" id="PTHR37299:SF1">
    <property type="entry name" value="STAGE 0 SPORULATION PROTEIN A HOMOLOG"/>
    <property type="match status" value="1"/>
</dbReference>
<accession>A0A1H7MVN6</accession>
<dbReference type="SMART" id="SM00448">
    <property type="entry name" value="REC"/>
    <property type="match status" value="1"/>
</dbReference>
<dbReference type="PROSITE" id="PS50110">
    <property type="entry name" value="RESPONSE_REGULATORY"/>
    <property type="match status" value="1"/>
</dbReference>
<feature type="modified residue" description="4-aspartylphosphate" evidence="1">
    <location>
        <position position="58"/>
    </location>
</feature>
<keyword evidence="5" id="KW-1185">Reference proteome</keyword>
<dbReference type="GO" id="GO:0003677">
    <property type="term" value="F:DNA binding"/>
    <property type="evidence" value="ECO:0007669"/>
    <property type="project" value="InterPro"/>
</dbReference>
<dbReference type="Pfam" id="PF00072">
    <property type="entry name" value="Response_reg"/>
    <property type="match status" value="1"/>
</dbReference>
<dbReference type="SUPFAM" id="SSF52172">
    <property type="entry name" value="CheY-like"/>
    <property type="match status" value="1"/>
</dbReference>
<evidence type="ECO:0000256" key="1">
    <source>
        <dbReference type="PROSITE-ProRule" id="PRU00169"/>
    </source>
</evidence>
<proteinExistence type="predicted"/>
<dbReference type="OrthoDB" id="2168082at2"/>
<feature type="domain" description="HTH LytTR-type" evidence="3">
    <location>
        <begin position="147"/>
        <end position="251"/>
    </location>
</feature>
<dbReference type="InterPro" id="IPR007492">
    <property type="entry name" value="LytTR_DNA-bd_dom"/>
</dbReference>
<dbReference type="InterPro" id="IPR011006">
    <property type="entry name" value="CheY-like_superfamily"/>
</dbReference>
<feature type="domain" description="Response regulatory" evidence="2">
    <location>
        <begin position="6"/>
        <end position="118"/>
    </location>
</feature>
<dbReference type="Proteomes" id="UP000198521">
    <property type="component" value="Unassembled WGS sequence"/>
</dbReference>
<dbReference type="RefSeq" id="WP_091407736.1">
    <property type="nucleotide sequence ID" value="NZ_FOAB01000003.1"/>
</dbReference>
<dbReference type="SMART" id="SM00850">
    <property type="entry name" value="LytTR"/>
    <property type="match status" value="1"/>
</dbReference>
<sequence>MTKIINAIIVDDELNGIENLQSLIVTFYPQIEIVGTAQTFDQAQTLLELNTIDVAFLDIQIGTRSIFEFLEKFARIDFEIIFMSAHNHALEAFRYMALDYLLKPIDIDDFKKAISRLLEGLERRYFANNAKELIEQLKLEKDKFNKISIPTFDGYEIVSISSILYCLADGSYTQLTLNNNKHIVASQNLKYYEYLLESFGFLRIHNSSLINKDHITRISKSDGGFVVMDDGKKLSISKTRKVDFFKSFKIK</sequence>
<dbReference type="AlphaFoldDB" id="A0A1H7MVN6"/>
<dbReference type="PROSITE" id="PS50930">
    <property type="entry name" value="HTH_LYTTR"/>
    <property type="match status" value="1"/>
</dbReference>
<dbReference type="Pfam" id="PF04397">
    <property type="entry name" value="LytTR"/>
    <property type="match status" value="1"/>
</dbReference>